<dbReference type="InterPro" id="IPR001669">
    <property type="entry name" value="Arg_repress"/>
</dbReference>
<dbReference type="InterPro" id="IPR036388">
    <property type="entry name" value="WH-like_DNA-bd_sf"/>
</dbReference>
<accession>A0A1L8RKG6</accession>
<dbReference type="GO" id="GO:0006526">
    <property type="term" value="P:L-arginine biosynthetic process"/>
    <property type="evidence" value="ECO:0007669"/>
    <property type="project" value="UniProtKB-UniPathway"/>
</dbReference>
<comment type="pathway">
    <text evidence="7">Amino-acid biosynthesis; L-arginine biosynthesis [regulation].</text>
</comment>
<dbReference type="GO" id="GO:1900079">
    <property type="term" value="P:regulation of arginine biosynthetic process"/>
    <property type="evidence" value="ECO:0007669"/>
    <property type="project" value="UniProtKB-UniRule"/>
</dbReference>
<comment type="function">
    <text evidence="7">Regulates arginine biosynthesis genes.</text>
</comment>
<dbReference type="PRINTS" id="PR01467">
    <property type="entry name" value="ARGREPRESSOR"/>
</dbReference>
<keyword evidence="12" id="KW-1185">Reference proteome</keyword>
<dbReference type="SUPFAM" id="SSF46785">
    <property type="entry name" value="Winged helix' DNA-binding domain"/>
    <property type="match status" value="1"/>
</dbReference>
<dbReference type="Pfam" id="PF01316">
    <property type="entry name" value="Arg_repressor"/>
    <property type="match status" value="1"/>
</dbReference>
<feature type="domain" description="Arginine repressor DNA-binding" evidence="9">
    <location>
        <begin position="1"/>
        <end position="69"/>
    </location>
</feature>
<evidence type="ECO:0000256" key="3">
    <source>
        <dbReference type="ARBA" id="ARBA00022490"/>
    </source>
</evidence>
<dbReference type="STRING" id="214095.RU97_GL000504"/>
<evidence type="ECO:0000256" key="5">
    <source>
        <dbReference type="ARBA" id="ARBA00023125"/>
    </source>
</evidence>
<dbReference type="HAMAP" id="MF_00173">
    <property type="entry name" value="Arg_repressor"/>
    <property type="match status" value="1"/>
</dbReference>
<dbReference type="InterPro" id="IPR036251">
    <property type="entry name" value="Arg_repress_C_sf"/>
</dbReference>
<keyword evidence="6 7" id="KW-0804">Transcription</keyword>
<dbReference type="Gene3D" id="3.30.1360.40">
    <property type="match status" value="1"/>
</dbReference>
<evidence type="ECO:0000256" key="4">
    <source>
        <dbReference type="ARBA" id="ARBA00023015"/>
    </source>
</evidence>
<reference evidence="11 12" key="1">
    <citation type="submission" date="2014-12" db="EMBL/GenBank/DDBJ databases">
        <title>Draft genome sequences of 29 type strains of Enterococci.</title>
        <authorList>
            <person name="Zhong Z."/>
            <person name="Sun Z."/>
            <person name="Liu W."/>
            <person name="Zhang W."/>
            <person name="Zhang H."/>
        </authorList>
    </citation>
    <scope>NUCLEOTIDE SEQUENCE [LARGE SCALE GENOMIC DNA]</scope>
    <source>
        <strain evidence="11 12">DSM 17029</strain>
    </source>
</reference>
<dbReference type="InterPro" id="IPR036390">
    <property type="entry name" value="WH_DNA-bd_sf"/>
</dbReference>
<keyword evidence="5 7" id="KW-0238">DNA-binding</keyword>
<dbReference type="PANTHER" id="PTHR34471:SF1">
    <property type="entry name" value="ARGININE REPRESSOR"/>
    <property type="match status" value="1"/>
</dbReference>
<gene>
    <name evidence="7" type="primary">argR</name>
    <name evidence="11" type="ORF">RU97_GL000504</name>
</gene>
<dbReference type="PANTHER" id="PTHR34471">
    <property type="entry name" value="ARGININE REPRESSOR"/>
    <property type="match status" value="1"/>
</dbReference>
<evidence type="ECO:0000259" key="10">
    <source>
        <dbReference type="Pfam" id="PF02863"/>
    </source>
</evidence>
<comment type="caution">
    <text evidence="11">The sequence shown here is derived from an EMBL/GenBank/DDBJ whole genome shotgun (WGS) entry which is preliminary data.</text>
</comment>
<organism evidence="11 12">
    <name type="scientific">Enterococcus canis</name>
    <dbReference type="NCBI Taxonomy" id="214095"/>
    <lineage>
        <taxon>Bacteria</taxon>
        <taxon>Bacillati</taxon>
        <taxon>Bacillota</taxon>
        <taxon>Bacilli</taxon>
        <taxon>Lactobacillales</taxon>
        <taxon>Enterococcaceae</taxon>
        <taxon>Enterococcus</taxon>
    </lineage>
</organism>
<dbReference type="GO" id="GO:0003677">
    <property type="term" value="F:DNA binding"/>
    <property type="evidence" value="ECO:0007669"/>
    <property type="project" value="UniProtKB-KW"/>
</dbReference>
<proteinExistence type="inferred from homology"/>
<dbReference type="GO" id="GO:0003700">
    <property type="term" value="F:DNA-binding transcription factor activity"/>
    <property type="evidence" value="ECO:0007669"/>
    <property type="project" value="UniProtKB-UniRule"/>
</dbReference>
<keyword evidence="3 7" id="KW-0963">Cytoplasm</keyword>
<evidence type="ECO:0000256" key="6">
    <source>
        <dbReference type="ARBA" id="ARBA00023163"/>
    </source>
</evidence>
<evidence type="ECO:0000256" key="2">
    <source>
        <dbReference type="ARBA" id="ARBA00008316"/>
    </source>
</evidence>
<keyword evidence="4 7" id="KW-0805">Transcription regulation</keyword>
<dbReference type="GO" id="GO:0051259">
    <property type="term" value="P:protein complex oligomerization"/>
    <property type="evidence" value="ECO:0007669"/>
    <property type="project" value="InterPro"/>
</dbReference>
<dbReference type="AlphaFoldDB" id="A0A1L8RKG6"/>
<keyword evidence="7" id="KW-0678">Repressor</keyword>
<dbReference type="GO" id="GO:0034618">
    <property type="term" value="F:arginine binding"/>
    <property type="evidence" value="ECO:0007669"/>
    <property type="project" value="InterPro"/>
</dbReference>
<dbReference type="Pfam" id="PF02863">
    <property type="entry name" value="Arg_repressor_C"/>
    <property type="match status" value="1"/>
</dbReference>
<dbReference type="GO" id="GO:0005737">
    <property type="term" value="C:cytoplasm"/>
    <property type="evidence" value="ECO:0007669"/>
    <property type="project" value="UniProtKB-SubCell"/>
</dbReference>
<feature type="domain" description="Arginine repressor C-terminal" evidence="10">
    <location>
        <begin position="80"/>
        <end position="145"/>
    </location>
</feature>
<dbReference type="Gene3D" id="1.10.10.10">
    <property type="entry name" value="Winged helix-like DNA-binding domain superfamily/Winged helix DNA-binding domain"/>
    <property type="match status" value="1"/>
</dbReference>
<dbReference type="InterPro" id="IPR020900">
    <property type="entry name" value="Arg_repress_DNA-bd"/>
</dbReference>
<dbReference type="SUPFAM" id="SSF55252">
    <property type="entry name" value="C-terminal domain of arginine repressor"/>
    <property type="match status" value="1"/>
</dbReference>
<evidence type="ECO:0000256" key="8">
    <source>
        <dbReference type="NCBIfam" id="TIGR01529"/>
    </source>
</evidence>
<dbReference type="InterPro" id="IPR020899">
    <property type="entry name" value="Arg_repress_C"/>
</dbReference>
<protein>
    <recommendedName>
        <fullName evidence="7 8">Arginine repressor</fullName>
    </recommendedName>
</protein>
<sequence length="149" mass="17123">MRKKDRHRLITRLLSEYDIQKQEDFVRILKEQGIEVTQATISRDIKEMKLVKVPGPNGSYHYSLPAETKEDVTQRLEKIMRDAFVAVDQMEKFVVLQTIPGNASAIANLIDKRFGELLFASVADDDHILMVARTEEGAEKLKNAFLEYL</sequence>
<dbReference type="EMBL" id="JXKH01000001">
    <property type="protein sequence ID" value="OJG20271.1"/>
    <property type="molecule type" value="Genomic_DNA"/>
</dbReference>
<keyword evidence="7" id="KW-0055">Arginine biosynthesis</keyword>
<name>A0A1L8RKG6_9ENTE</name>
<dbReference type="Proteomes" id="UP000181884">
    <property type="component" value="Unassembled WGS sequence"/>
</dbReference>
<keyword evidence="7" id="KW-0028">Amino-acid biosynthesis</keyword>
<dbReference type="UniPathway" id="UPA00068"/>
<evidence type="ECO:0000256" key="1">
    <source>
        <dbReference type="ARBA" id="ARBA00004496"/>
    </source>
</evidence>
<evidence type="ECO:0000259" key="9">
    <source>
        <dbReference type="Pfam" id="PF01316"/>
    </source>
</evidence>
<evidence type="ECO:0000313" key="11">
    <source>
        <dbReference type="EMBL" id="OJG20271.1"/>
    </source>
</evidence>
<comment type="subcellular location">
    <subcellularLocation>
        <location evidence="1 7">Cytoplasm</location>
    </subcellularLocation>
</comment>
<dbReference type="NCBIfam" id="TIGR01529">
    <property type="entry name" value="argR_whole"/>
    <property type="match status" value="1"/>
</dbReference>
<dbReference type="RefSeq" id="WP_067392569.1">
    <property type="nucleotide sequence ID" value="NZ_JXKH01000001.1"/>
</dbReference>
<evidence type="ECO:0000313" key="12">
    <source>
        <dbReference type="Proteomes" id="UP000181884"/>
    </source>
</evidence>
<comment type="similarity">
    <text evidence="2 7">Belongs to the ArgR family.</text>
</comment>
<evidence type="ECO:0000256" key="7">
    <source>
        <dbReference type="HAMAP-Rule" id="MF_00173"/>
    </source>
</evidence>